<dbReference type="InterPro" id="IPR008250">
    <property type="entry name" value="ATPase_P-typ_transduc_dom_A_sf"/>
</dbReference>
<feature type="transmembrane region" description="Helical" evidence="10">
    <location>
        <begin position="131"/>
        <end position="148"/>
    </location>
</feature>
<organism evidence="13 14">
    <name type="scientific">Streptomyces chengmaiensis</name>
    <dbReference type="NCBI Taxonomy" id="3040919"/>
    <lineage>
        <taxon>Bacteria</taxon>
        <taxon>Bacillati</taxon>
        <taxon>Actinomycetota</taxon>
        <taxon>Actinomycetes</taxon>
        <taxon>Kitasatosporales</taxon>
        <taxon>Streptomycetaceae</taxon>
        <taxon>Streptomyces</taxon>
    </lineage>
</organism>
<keyword evidence="6 10" id="KW-0067">ATP-binding</keyword>
<dbReference type="SFLD" id="SFLDG00002">
    <property type="entry name" value="C1.7:_P-type_atpase_like"/>
    <property type="match status" value="1"/>
</dbReference>
<feature type="transmembrane region" description="Helical" evidence="10">
    <location>
        <begin position="108"/>
        <end position="125"/>
    </location>
</feature>
<protein>
    <submittedName>
        <fullName evidence="13">Cation-translocating P-type ATPase</fullName>
    </submittedName>
</protein>
<evidence type="ECO:0000256" key="11">
    <source>
        <dbReference type="SAM" id="MobiDB-lite"/>
    </source>
</evidence>
<dbReference type="SFLD" id="SFLDS00003">
    <property type="entry name" value="Haloacid_Dehalogenase"/>
    <property type="match status" value="1"/>
</dbReference>
<evidence type="ECO:0000256" key="2">
    <source>
        <dbReference type="ARBA" id="ARBA00006024"/>
    </source>
</evidence>
<evidence type="ECO:0000313" key="14">
    <source>
        <dbReference type="Proteomes" id="UP001223144"/>
    </source>
</evidence>
<dbReference type="NCBIfam" id="TIGR01525">
    <property type="entry name" value="ATPase-IB_hvy"/>
    <property type="match status" value="1"/>
</dbReference>
<dbReference type="InterPro" id="IPR006121">
    <property type="entry name" value="HMA_dom"/>
</dbReference>
<dbReference type="InterPro" id="IPR027256">
    <property type="entry name" value="P-typ_ATPase_IB"/>
</dbReference>
<evidence type="ECO:0000256" key="10">
    <source>
        <dbReference type="RuleBase" id="RU362081"/>
    </source>
</evidence>
<dbReference type="PRINTS" id="PR00119">
    <property type="entry name" value="CATATPASE"/>
</dbReference>
<evidence type="ECO:0000313" key="13">
    <source>
        <dbReference type="EMBL" id="MDH2388350.1"/>
    </source>
</evidence>
<dbReference type="InterPro" id="IPR036163">
    <property type="entry name" value="HMA_dom_sf"/>
</dbReference>
<proteinExistence type="inferred from homology"/>
<evidence type="ECO:0000256" key="8">
    <source>
        <dbReference type="ARBA" id="ARBA00022989"/>
    </source>
</evidence>
<evidence type="ECO:0000259" key="12">
    <source>
        <dbReference type="PROSITE" id="PS50846"/>
    </source>
</evidence>
<dbReference type="NCBIfam" id="TIGR01494">
    <property type="entry name" value="ATPase_P-type"/>
    <property type="match status" value="2"/>
</dbReference>
<comment type="subcellular location">
    <subcellularLocation>
        <location evidence="1">Cell membrane</location>
        <topology evidence="1">Multi-pass membrane protein</topology>
    </subcellularLocation>
</comment>
<feature type="transmembrane region" description="Helical" evidence="10">
    <location>
        <begin position="209"/>
        <end position="227"/>
    </location>
</feature>
<dbReference type="SUPFAM" id="SSF81665">
    <property type="entry name" value="Calcium ATPase, transmembrane domain M"/>
    <property type="match status" value="1"/>
</dbReference>
<dbReference type="InterPro" id="IPR017969">
    <property type="entry name" value="Heavy-metal-associated_CS"/>
</dbReference>
<gene>
    <name evidence="13" type="ORF">QCN29_06030</name>
</gene>
<keyword evidence="4 10" id="KW-0479">Metal-binding</keyword>
<dbReference type="InterPro" id="IPR036412">
    <property type="entry name" value="HAD-like_sf"/>
</dbReference>
<dbReference type="InterPro" id="IPR044492">
    <property type="entry name" value="P_typ_ATPase_HD_dom"/>
</dbReference>
<keyword evidence="8 10" id="KW-1133">Transmembrane helix</keyword>
<evidence type="ECO:0000256" key="4">
    <source>
        <dbReference type="ARBA" id="ARBA00022723"/>
    </source>
</evidence>
<feature type="compositionally biased region" description="Gly residues" evidence="11">
    <location>
        <begin position="803"/>
        <end position="817"/>
    </location>
</feature>
<keyword evidence="14" id="KW-1185">Reference proteome</keyword>
<dbReference type="PRINTS" id="PR00120">
    <property type="entry name" value="HATPASE"/>
</dbReference>
<dbReference type="Pfam" id="PF00403">
    <property type="entry name" value="HMA"/>
    <property type="match status" value="1"/>
</dbReference>
<dbReference type="SUPFAM" id="SSF81660">
    <property type="entry name" value="Metal cation-transporting ATPase, ATP-binding domain N"/>
    <property type="match status" value="1"/>
</dbReference>
<name>A0ABT6HI01_9ACTN</name>
<accession>A0ABT6HI01</accession>
<dbReference type="CDD" id="cd00371">
    <property type="entry name" value="HMA"/>
    <property type="match status" value="1"/>
</dbReference>
<dbReference type="InterPro" id="IPR023298">
    <property type="entry name" value="ATPase_P-typ_TM_dom_sf"/>
</dbReference>
<keyword evidence="3 10" id="KW-0812">Transmembrane</keyword>
<dbReference type="PANTHER" id="PTHR43520:SF8">
    <property type="entry name" value="P-TYPE CU(+) TRANSPORTER"/>
    <property type="match status" value="1"/>
</dbReference>
<keyword evidence="9 10" id="KW-0472">Membrane</keyword>
<dbReference type="EMBL" id="JARWBG010000004">
    <property type="protein sequence ID" value="MDH2388350.1"/>
    <property type="molecule type" value="Genomic_DNA"/>
</dbReference>
<dbReference type="InterPro" id="IPR023214">
    <property type="entry name" value="HAD_sf"/>
</dbReference>
<evidence type="ECO:0000256" key="6">
    <source>
        <dbReference type="ARBA" id="ARBA00022840"/>
    </source>
</evidence>
<sequence>MSDTLGASVVTHTDLLVGGMTCAACVARVEKKLNRVEGVTATVNLATGSARVAHPPEVGVKVLIETVERAGYTAELPPPDDEAEDGGDEGAAAESDAYDEQAEERERLLITALLATPVLLLSMAPALQFDYWQWLCFTLAAPVVIWSSQPFHSRALAGLRHATATMDTLVSLGVIASFLWSAYALYFGGAGDPDMRMPFTWLPGDGGHSGAHLYLEAAVGVPLFVLAGRRLEARARRGTGSALRALAELGAKDVEVRGPDGRPGVRIPIARLRTGQEFTVRPGEKVATDGEVVEGSSALDLSLVTGESTPVEAGPGSKVVGGAVNSGGLLVVRATAVGADTRLARITRLVTDAQAGKARLQRLADAVAGVFVPAIVTVAACVLGFWLGAGAAPETAVTAAVSVLVVACPCALGLAIPTAFLAATGRGAQLGVLIKGPEALERLRGVDTVVFDKTGTLTTGRMTLAATTVTEGGPDAAAVLRLAGAVEYGSEHPIGRAVAAAAAGGGAEPPAALPRVSGFRAVRGEGVYGQVDGREVGVRRPREDAELPGELRSALERAASAAHTAVVVEFDGRPVGVLAVGDRLRPSSRDAVAELIALGIEPILVTGDAEAPARAAAREAGIETVHAGVSPEGKAELVAALRAAGRRVAMIGDGVNDAAALASADLGIAMGGGTDAAIGAADITLVREDMSAVVAAVRLTRRTLTTIRANLGWAFGYNAVTVPLAATGWLNPMFAALAMSASSVLVVGNSLRLRAYGTGAAPPAGAARPAADPGSHSGPDSGSDSGTGAGSALGSAAALGSGTVVGSGPGSGSGPKGGSDDHSLR</sequence>
<feature type="region of interest" description="Disordered" evidence="11">
    <location>
        <begin position="73"/>
        <end position="98"/>
    </location>
</feature>
<feature type="compositionally biased region" description="Low complexity" evidence="11">
    <location>
        <begin position="762"/>
        <end position="784"/>
    </location>
</feature>
<dbReference type="InterPro" id="IPR023299">
    <property type="entry name" value="ATPase_P-typ_cyto_dom_N"/>
</dbReference>
<keyword evidence="5 10" id="KW-0547">Nucleotide-binding</keyword>
<comment type="caution">
    <text evidence="13">The sequence shown here is derived from an EMBL/GenBank/DDBJ whole genome shotgun (WGS) entry which is preliminary data.</text>
</comment>
<reference evidence="13 14" key="1">
    <citation type="submission" date="2023-04" db="EMBL/GenBank/DDBJ databases">
        <title>Streptomyces chengmaiensis sp. nov. isolated from the stem of mangrove plant in Hainan.</title>
        <authorList>
            <person name="Huang X."/>
            <person name="Zhou S."/>
            <person name="Chu X."/>
            <person name="Xie Y."/>
            <person name="Lin Y."/>
        </authorList>
    </citation>
    <scope>NUCLEOTIDE SEQUENCE [LARGE SCALE GENOMIC DNA]</scope>
    <source>
        <strain evidence="13 14">HNM0663</strain>
    </source>
</reference>
<keyword evidence="7" id="KW-1278">Translocase</keyword>
<evidence type="ECO:0000256" key="1">
    <source>
        <dbReference type="ARBA" id="ARBA00004651"/>
    </source>
</evidence>
<feature type="domain" description="HMA" evidence="12">
    <location>
        <begin position="11"/>
        <end position="75"/>
    </location>
</feature>
<dbReference type="PROSITE" id="PS01047">
    <property type="entry name" value="HMA_1"/>
    <property type="match status" value="1"/>
</dbReference>
<dbReference type="RefSeq" id="WP_279926642.1">
    <property type="nucleotide sequence ID" value="NZ_JARWBG010000004.1"/>
</dbReference>
<dbReference type="PROSITE" id="PS01229">
    <property type="entry name" value="COF_2"/>
    <property type="match status" value="1"/>
</dbReference>
<dbReference type="Gene3D" id="3.40.1110.10">
    <property type="entry name" value="Calcium-transporting ATPase, cytoplasmic domain N"/>
    <property type="match status" value="1"/>
</dbReference>
<evidence type="ECO:0000256" key="3">
    <source>
        <dbReference type="ARBA" id="ARBA00022692"/>
    </source>
</evidence>
<dbReference type="InterPro" id="IPR018303">
    <property type="entry name" value="ATPase_P-typ_P_site"/>
</dbReference>
<dbReference type="PROSITE" id="PS50846">
    <property type="entry name" value="HMA_2"/>
    <property type="match status" value="1"/>
</dbReference>
<keyword evidence="10" id="KW-1003">Cell membrane</keyword>
<comment type="similarity">
    <text evidence="2 10">Belongs to the cation transport ATPase (P-type) (TC 3.A.3) family. Type IB subfamily.</text>
</comment>
<dbReference type="SFLD" id="SFLDF00027">
    <property type="entry name" value="p-type_atpase"/>
    <property type="match status" value="1"/>
</dbReference>
<dbReference type="PROSITE" id="PS00154">
    <property type="entry name" value="ATPASE_E1_E2"/>
    <property type="match status" value="1"/>
</dbReference>
<dbReference type="InterPro" id="IPR059000">
    <property type="entry name" value="ATPase_P-type_domA"/>
</dbReference>
<dbReference type="SUPFAM" id="SSF55008">
    <property type="entry name" value="HMA, heavy metal-associated domain"/>
    <property type="match status" value="1"/>
</dbReference>
<dbReference type="SUPFAM" id="SSF56784">
    <property type="entry name" value="HAD-like"/>
    <property type="match status" value="1"/>
</dbReference>
<feature type="transmembrane region" description="Helical" evidence="10">
    <location>
        <begin position="399"/>
        <end position="423"/>
    </location>
</feature>
<feature type="region of interest" description="Disordered" evidence="11">
    <location>
        <begin position="762"/>
        <end position="825"/>
    </location>
</feature>
<dbReference type="Gene3D" id="2.70.150.10">
    <property type="entry name" value="Calcium-transporting ATPase, cytoplasmic transduction domain A"/>
    <property type="match status" value="1"/>
</dbReference>
<dbReference type="Gene3D" id="3.30.70.100">
    <property type="match status" value="1"/>
</dbReference>
<dbReference type="Proteomes" id="UP001223144">
    <property type="component" value="Unassembled WGS sequence"/>
</dbReference>
<feature type="compositionally biased region" description="Acidic residues" evidence="11">
    <location>
        <begin position="78"/>
        <end position="88"/>
    </location>
</feature>
<evidence type="ECO:0000256" key="7">
    <source>
        <dbReference type="ARBA" id="ARBA00022967"/>
    </source>
</evidence>
<dbReference type="InterPro" id="IPR001757">
    <property type="entry name" value="P_typ_ATPase"/>
</dbReference>
<dbReference type="SUPFAM" id="SSF81653">
    <property type="entry name" value="Calcium ATPase, transduction domain A"/>
    <property type="match status" value="1"/>
</dbReference>
<feature type="transmembrane region" description="Helical" evidence="10">
    <location>
        <begin position="366"/>
        <end position="387"/>
    </location>
</feature>
<dbReference type="Gene3D" id="3.40.50.1000">
    <property type="entry name" value="HAD superfamily/HAD-like"/>
    <property type="match status" value="1"/>
</dbReference>
<evidence type="ECO:0000256" key="5">
    <source>
        <dbReference type="ARBA" id="ARBA00022741"/>
    </source>
</evidence>
<evidence type="ECO:0000256" key="9">
    <source>
        <dbReference type="ARBA" id="ARBA00023136"/>
    </source>
</evidence>
<dbReference type="Pfam" id="PF00122">
    <property type="entry name" value="E1-E2_ATPase"/>
    <property type="match status" value="1"/>
</dbReference>
<dbReference type="Pfam" id="PF00702">
    <property type="entry name" value="Hydrolase"/>
    <property type="match status" value="1"/>
</dbReference>
<feature type="compositionally biased region" description="Low complexity" evidence="11">
    <location>
        <begin position="792"/>
        <end position="802"/>
    </location>
</feature>
<feature type="transmembrane region" description="Helical" evidence="10">
    <location>
        <begin position="169"/>
        <end position="189"/>
    </location>
</feature>
<dbReference type="PANTHER" id="PTHR43520">
    <property type="entry name" value="ATP7, ISOFORM B"/>
    <property type="match status" value="1"/>
</dbReference>